<organism evidence="1 2">
    <name type="scientific">Phytophthora megakarya</name>
    <dbReference type="NCBI Taxonomy" id="4795"/>
    <lineage>
        <taxon>Eukaryota</taxon>
        <taxon>Sar</taxon>
        <taxon>Stramenopiles</taxon>
        <taxon>Oomycota</taxon>
        <taxon>Peronosporomycetes</taxon>
        <taxon>Peronosporales</taxon>
        <taxon>Peronosporaceae</taxon>
        <taxon>Phytophthora</taxon>
    </lineage>
</organism>
<dbReference type="AlphaFoldDB" id="A0A225UW09"/>
<evidence type="ECO:0000313" key="1">
    <source>
        <dbReference type="EMBL" id="OWY96968.1"/>
    </source>
</evidence>
<evidence type="ECO:0000313" key="2">
    <source>
        <dbReference type="Proteomes" id="UP000198211"/>
    </source>
</evidence>
<sequence length="81" mass="8911">MQTLCIQQIRTSTVIAVDSLNNALRKGASMNATALNALELLAKQNQCPFDTGERVPLIHPDTLEIVFVRRQHIGDCELAGH</sequence>
<gene>
    <name evidence="1" type="ORF">PHMEG_00032621</name>
</gene>
<accession>A0A225UW09</accession>
<comment type="caution">
    <text evidence="1">The sequence shown here is derived from an EMBL/GenBank/DDBJ whole genome shotgun (WGS) entry which is preliminary data.</text>
</comment>
<dbReference type="Proteomes" id="UP000198211">
    <property type="component" value="Unassembled WGS sequence"/>
</dbReference>
<keyword evidence="2" id="KW-1185">Reference proteome</keyword>
<dbReference type="OrthoDB" id="129501at2759"/>
<proteinExistence type="predicted"/>
<dbReference type="EMBL" id="NBNE01011005">
    <property type="protein sequence ID" value="OWY96968.1"/>
    <property type="molecule type" value="Genomic_DNA"/>
</dbReference>
<protein>
    <submittedName>
        <fullName evidence="1">Uncharacterized protein</fullName>
    </submittedName>
</protein>
<name>A0A225UW09_9STRA</name>
<reference evidence="2" key="1">
    <citation type="submission" date="2017-03" db="EMBL/GenBank/DDBJ databases">
        <title>Phytopthora megakarya and P. palmivora, two closely related causual agents of cacao black pod achieved similar genome size and gene model numbers by different mechanisms.</title>
        <authorList>
            <person name="Ali S."/>
            <person name="Shao J."/>
            <person name="Larry D.J."/>
            <person name="Kronmiller B."/>
            <person name="Shen D."/>
            <person name="Strem M.D."/>
            <person name="Melnick R.L."/>
            <person name="Guiltinan M.J."/>
            <person name="Tyler B.M."/>
            <person name="Meinhardt L.W."/>
            <person name="Bailey B.A."/>
        </authorList>
    </citation>
    <scope>NUCLEOTIDE SEQUENCE [LARGE SCALE GENOMIC DNA]</scope>
    <source>
        <strain evidence="2">zdho120</strain>
    </source>
</reference>